<keyword evidence="1" id="KW-0732">Signal</keyword>
<name>J3N150_ORYBR</name>
<dbReference type="EnsemblPlants" id="OB10G12480.1">
    <property type="protein sequence ID" value="OB10G12480.1"/>
    <property type="gene ID" value="OB10G12480"/>
</dbReference>
<dbReference type="HOGENOM" id="CLU_179587_0_0_1"/>
<evidence type="ECO:0000313" key="2">
    <source>
        <dbReference type="EnsemblPlants" id="OB10G12480.1"/>
    </source>
</evidence>
<feature type="chain" id="PRO_5003774655" description="Knottin scorpion toxin-like domain-containing protein" evidence="1">
    <location>
        <begin position="28"/>
        <end position="102"/>
    </location>
</feature>
<evidence type="ECO:0000256" key="1">
    <source>
        <dbReference type="SAM" id="SignalP"/>
    </source>
</evidence>
<dbReference type="OMA" id="NDERCTH"/>
<protein>
    <recommendedName>
        <fullName evidence="4">Knottin scorpion toxin-like domain-containing protein</fullName>
    </recommendedName>
</protein>
<dbReference type="Gramene" id="OB10G12480.1">
    <property type="protein sequence ID" value="OB10G12480.1"/>
    <property type="gene ID" value="OB10G12480"/>
</dbReference>
<reference evidence="2" key="2">
    <citation type="submission" date="2013-04" db="UniProtKB">
        <authorList>
            <consortium name="EnsemblPlants"/>
        </authorList>
    </citation>
    <scope>IDENTIFICATION</scope>
</reference>
<proteinExistence type="predicted"/>
<organism evidence="2">
    <name type="scientific">Oryza brachyantha</name>
    <name type="common">malo sina</name>
    <dbReference type="NCBI Taxonomy" id="4533"/>
    <lineage>
        <taxon>Eukaryota</taxon>
        <taxon>Viridiplantae</taxon>
        <taxon>Streptophyta</taxon>
        <taxon>Embryophyta</taxon>
        <taxon>Tracheophyta</taxon>
        <taxon>Spermatophyta</taxon>
        <taxon>Magnoliopsida</taxon>
        <taxon>Liliopsida</taxon>
        <taxon>Poales</taxon>
        <taxon>Poaceae</taxon>
        <taxon>BOP clade</taxon>
        <taxon>Oryzoideae</taxon>
        <taxon>Oryzeae</taxon>
        <taxon>Oryzinae</taxon>
        <taxon>Oryza</taxon>
    </lineage>
</organism>
<dbReference type="Proteomes" id="UP000006038">
    <property type="component" value="Chromosome 10"/>
</dbReference>
<evidence type="ECO:0000313" key="3">
    <source>
        <dbReference type="Proteomes" id="UP000006038"/>
    </source>
</evidence>
<evidence type="ECO:0008006" key="4">
    <source>
        <dbReference type="Google" id="ProtNLM"/>
    </source>
</evidence>
<feature type="signal peptide" evidence="1">
    <location>
        <begin position="1"/>
        <end position="27"/>
    </location>
</feature>
<accession>J3N150</accession>
<sequence length="102" mass="11240">MAHRTGRKILLLAAMAVMVMLSSPCHAADVANKCYIFQRCTLNDCNNFCVKLGVKNPQVTCKLTVPGGPYKDDTCCCYTRHDKTMAARRLLTSSPDLLLSSQ</sequence>
<dbReference type="AlphaFoldDB" id="J3N150"/>
<reference evidence="2" key="1">
    <citation type="journal article" date="2013" name="Nat. Commun.">
        <title>Whole-genome sequencing of Oryza brachyantha reveals mechanisms underlying Oryza genome evolution.</title>
        <authorList>
            <person name="Chen J."/>
            <person name="Huang Q."/>
            <person name="Gao D."/>
            <person name="Wang J."/>
            <person name="Lang Y."/>
            <person name="Liu T."/>
            <person name="Li B."/>
            <person name="Bai Z."/>
            <person name="Luis Goicoechea J."/>
            <person name="Liang C."/>
            <person name="Chen C."/>
            <person name="Zhang W."/>
            <person name="Sun S."/>
            <person name="Liao Y."/>
            <person name="Zhang X."/>
            <person name="Yang L."/>
            <person name="Song C."/>
            <person name="Wang M."/>
            <person name="Shi J."/>
            <person name="Liu G."/>
            <person name="Liu J."/>
            <person name="Zhou H."/>
            <person name="Zhou W."/>
            <person name="Yu Q."/>
            <person name="An N."/>
            <person name="Chen Y."/>
            <person name="Cai Q."/>
            <person name="Wang B."/>
            <person name="Liu B."/>
            <person name="Min J."/>
            <person name="Huang Y."/>
            <person name="Wu H."/>
            <person name="Li Z."/>
            <person name="Zhang Y."/>
            <person name="Yin Y."/>
            <person name="Song W."/>
            <person name="Jiang J."/>
            <person name="Jackson S.A."/>
            <person name="Wing R.A."/>
            <person name="Wang J."/>
            <person name="Chen M."/>
        </authorList>
    </citation>
    <scope>NUCLEOTIDE SEQUENCE [LARGE SCALE GENOMIC DNA]</scope>
    <source>
        <strain evidence="2">cv. IRGC 101232</strain>
    </source>
</reference>
<keyword evidence="3" id="KW-1185">Reference proteome</keyword>